<sequence length="125" mass="14255">MGNSLSIKKINFEELQASVNDRNIIISTLPDDEQDCLIKHTISIQNESQKINDLLKTNKQGLIVIYGKNSHDDSVITKSKQLIQLGFTNINLYLGGLFEWLLLQDIYGEELFPTTSKELDLLKFK</sequence>
<reference evidence="2" key="1">
    <citation type="journal article" date="2019" name="Philos. Trans. R. Soc. Lond., B, Biol. Sci.">
        <title>Targeted metagenomic recovery of four divergent viruses reveals shared and distinctive characteristics of giant viruses of marine eukaryotes.</title>
        <authorList>
            <person name="Needham D.M."/>
            <person name="Poirier C."/>
            <person name="Hehenberger E."/>
            <person name="Jimenez V."/>
            <person name="Swalwell J.E."/>
            <person name="Santoro A.E."/>
            <person name="Worden A.Z."/>
        </authorList>
    </citation>
    <scope>NUCLEOTIDE SEQUENCE</scope>
    <source>
        <strain evidence="2">OPacV-421</strain>
    </source>
</reference>
<evidence type="ECO:0000313" key="2">
    <source>
        <dbReference type="EMBL" id="QFG75168.1"/>
    </source>
</evidence>
<organism evidence="2">
    <name type="scientific">Megaviridae environmental sample</name>
    <dbReference type="NCBI Taxonomy" id="1737588"/>
    <lineage>
        <taxon>Viruses</taxon>
        <taxon>Varidnaviria</taxon>
        <taxon>Bamfordvirae</taxon>
        <taxon>Nucleocytoviricota</taxon>
        <taxon>Megaviricetes</taxon>
        <taxon>Imitervirales</taxon>
        <taxon>Mimiviridae</taxon>
        <taxon>environmental samples</taxon>
    </lineage>
</organism>
<dbReference type="EMBL" id="MN448300">
    <property type="protein sequence ID" value="QFG75168.1"/>
    <property type="molecule type" value="Genomic_DNA"/>
</dbReference>
<dbReference type="Pfam" id="PF00581">
    <property type="entry name" value="Rhodanese"/>
    <property type="match status" value="1"/>
</dbReference>
<evidence type="ECO:0000259" key="1">
    <source>
        <dbReference type="Pfam" id="PF00581"/>
    </source>
</evidence>
<dbReference type="InterPro" id="IPR001763">
    <property type="entry name" value="Rhodanese-like_dom"/>
</dbReference>
<accession>A0A5J6VMN7</accession>
<dbReference type="InterPro" id="IPR036873">
    <property type="entry name" value="Rhodanese-like_dom_sf"/>
</dbReference>
<dbReference type="SUPFAM" id="SSF52821">
    <property type="entry name" value="Rhodanese/Cell cycle control phosphatase"/>
    <property type="match status" value="1"/>
</dbReference>
<proteinExistence type="predicted"/>
<feature type="domain" description="Rhodanese" evidence="1">
    <location>
        <begin position="13"/>
        <end position="101"/>
    </location>
</feature>
<name>A0A5J6VMN7_9VIRU</name>
<protein>
    <recommendedName>
        <fullName evidence="1">Rhodanese domain-containing protein</fullName>
    </recommendedName>
</protein>